<reference evidence="2 3" key="1">
    <citation type="submission" date="2013-11" db="EMBL/GenBank/DDBJ databases">
        <title>Single cell genomics of uncultured Tannerella BU063 (oral taxon 286).</title>
        <authorList>
            <person name="Beall C.J."/>
            <person name="Campbell A.G."/>
            <person name="Griffen A.L."/>
            <person name="Podar M."/>
            <person name="Leys E.J."/>
        </authorList>
    </citation>
    <scope>NUCLEOTIDE SEQUENCE [LARGE SCALE GENOMIC DNA]</scope>
    <source>
        <strain evidence="2">Cell 1/3</strain>
    </source>
</reference>
<feature type="region of interest" description="Disordered" evidence="1">
    <location>
        <begin position="1"/>
        <end position="34"/>
    </location>
</feature>
<organism evidence="2 3">
    <name type="scientific">Tannerella sp. oral taxon BU063 isolate Cell 1/3</name>
    <dbReference type="NCBI Taxonomy" id="1411022"/>
    <lineage>
        <taxon>Bacteria</taxon>
        <taxon>Pseudomonadati</taxon>
        <taxon>Bacteroidota</taxon>
        <taxon>Bacteroidia</taxon>
        <taxon>Bacteroidales</taxon>
        <taxon>Tannerellaceae</taxon>
        <taxon>Tannerella</taxon>
    </lineage>
</organism>
<name>W2CIU1_9BACT</name>
<feature type="compositionally biased region" description="Polar residues" evidence="1">
    <location>
        <begin position="23"/>
        <end position="34"/>
    </location>
</feature>
<evidence type="ECO:0000256" key="1">
    <source>
        <dbReference type="SAM" id="MobiDB-lite"/>
    </source>
</evidence>
<feature type="compositionally biased region" description="Basic and acidic residues" evidence="1">
    <location>
        <begin position="1"/>
        <end position="12"/>
    </location>
</feature>
<sequence length="50" mass="5523">MEEKKAKEDQGVRDAGQVFRVPGQTSLPRQGTSGTLAKFSGYVMHLRRSS</sequence>
<dbReference type="Proteomes" id="UP000034982">
    <property type="component" value="Unassembled WGS sequence"/>
</dbReference>
<dbReference type="EMBL" id="AYYE01001192">
    <property type="protein sequence ID" value="ETK06387.1"/>
    <property type="molecule type" value="Genomic_DNA"/>
</dbReference>
<evidence type="ECO:0000313" key="2">
    <source>
        <dbReference type="EMBL" id="ETK06387.1"/>
    </source>
</evidence>
<comment type="caution">
    <text evidence="2">The sequence shown here is derived from an EMBL/GenBank/DDBJ whole genome shotgun (WGS) entry which is preliminary data.</text>
</comment>
<proteinExistence type="predicted"/>
<accession>W2CIU1</accession>
<evidence type="ECO:0000313" key="3">
    <source>
        <dbReference type="Proteomes" id="UP000034982"/>
    </source>
</evidence>
<gene>
    <name evidence="2" type="ORF">T230_12750</name>
</gene>
<protein>
    <submittedName>
        <fullName evidence="2">Uncharacterized protein</fullName>
    </submittedName>
</protein>
<dbReference type="AlphaFoldDB" id="W2CIU1"/>